<proteinExistence type="predicted"/>
<comment type="caution">
    <text evidence="5">The sequence shown here is derived from an EMBL/GenBank/DDBJ whole genome shotgun (WGS) entry which is preliminary data.</text>
</comment>
<dbReference type="PANTHER" id="PTHR48438">
    <property type="entry name" value="ALPHA-(1,3)-FUCOSYLTRANSFERASE C-RELATED"/>
    <property type="match status" value="1"/>
</dbReference>
<keyword evidence="3" id="KW-0732">Signal</keyword>
<accession>A0A3M7Q0I7</accession>
<dbReference type="Pfam" id="PF17039">
    <property type="entry name" value="Glyco_tran_10_N"/>
    <property type="match status" value="1"/>
</dbReference>
<reference evidence="5 6" key="1">
    <citation type="journal article" date="2018" name="Sci. Rep.">
        <title>Genomic signatures of local adaptation to the degree of environmental predictability in rotifers.</title>
        <authorList>
            <person name="Franch-Gras L."/>
            <person name="Hahn C."/>
            <person name="Garcia-Roger E.M."/>
            <person name="Carmona M.J."/>
            <person name="Serra M."/>
            <person name="Gomez A."/>
        </authorList>
    </citation>
    <scope>NUCLEOTIDE SEQUENCE [LARGE SCALE GENOMIC DNA]</scope>
    <source>
        <strain evidence="5">HYR1</strain>
    </source>
</reference>
<keyword evidence="5" id="KW-0808">Transferase</keyword>
<dbReference type="PANTHER" id="PTHR48438:SF1">
    <property type="entry name" value="ALPHA-(1,3)-FUCOSYLTRANSFERASE C-RELATED"/>
    <property type="match status" value="1"/>
</dbReference>
<evidence type="ECO:0000259" key="4">
    <source>
        <dbReference type="Pfam" id="PF17039"/>
    </source>
</evidence>
<gene>
    <name evidence="5" type="ORF">BpHYR1_019688</name>
</gene>
<evidence type="ECO:0000313" key="6">
    <source>
        <dbReference type="Proteomes" id="UP000276133"/>
    </source>
</evidence>
<dbReference type="InterPro" id="IPR001503">
    <property type="entry name" value="Glyco_trans_10"/>
</dbReference>
<dbReference type="STRING" id="10195.A0A3M7Q0I7"/>
<feature type="non-terminal residue" evidence="5">
    <location>
        <position position="209"/>
    </location>
</feature>
<feature type="chain" id="PRO_5018194033" evidence="3">
    <location>
        <begin position="25"/>
        <end position="209"/>
    </location>
</feature>
<protein>
    <submittedName>
        <fullName evidence="5">Alpha-(1-3)-fucosyltransferase C-like</fullName>
    </submittedName>
</protein>
<dbReference type="GO" id="GO:0008417">
    <property type="term" value="F:fucosyltransferase activity"/>
    <property type="evidence" value="ECO:0007669"/>
    <property type="project" value="InterPro"/>
</dbReference>
<dbReference type="AlphaFoldDB" id="A0A3M7Q0I7"/>
<keyword evidence="5" id="KW-0328">Glycosyltransferase</keyword>
<dbReference type="GO" id="GO:0000139">
    <property type="term" value="C:Golgi membrane"/>
    <property type="evidence" value="ECO:0007669"/>
    <property type="project" value="UniProtKB-SubCell"/>
</dbReference>
<name>A0A3M7Q0I7_BRAPC</name>
<sequence length="209" mass="24992">MRRRSKKLITILFLTYLLLKLVNFKSIFGKKPTDQKPNSQNFKSVQLITWKFTNPNWTFRDLGSEPFRNCPESRCFAFYSKNILYSPDENADAVVVHGPNLWYAPPKRYKRKPKQLWMYYTMEPQRLSHCSSHYQLADLDNWFNLTATFKKDSDIVLDYKTFRNWSQIEHESIYVNEYKARRQKKNLIQAIQDLSSKSKKASVVWFVSH</sequence>
<organism evidence="5 6">
    <name type="scientific">Brachionus plicatilis</name>
    <name type="common">Marine rotifer</name>
    <name type="synonym">Brachionus muelleri</name>
    <dbReference type="NCBI Taxonomy" id="10195"/>
    <lineage>
        <taxon>Eukaryota</taxon>
        <taxon>Metazoa</taxon>
        <taxon>Spiralia</taxon>
        <taxon>Gnathifera</taxon>
        <taxon>Rotifera</taxon>
        <taxon>Eurotatoria</taxon>
        <taxon>Monogononta</taxon>
        <taxon>Pseudotrocha</taxon>
        <taxon>Ploima</taxon>
        <taxon>Brachionidae</taxon>
        <taxon>Brachionus</taxon>
    </lineage>
</organism>
<dbReference type="SUPFAM" id="SSF53756">
    <property type="entry name" value="UDP-Glycosyltransferase/glycogen phosphorylase"/>
    <property type="match status" value="1"/>
</dbReference>
<evidence type="ECO:0000256" key="2">
    <source>
        <dbReference type="ARBA" id="ARBA00023034"/>
    </source>
</evidence>
<evidence type="ECO:0000256" key="1">
    <source>
        <dbReference type="ARBA" id="ARBA00004323"/>
    </source>
</evidence>
<keyword evidence="6" id="KW-1185">Reference proteome</keyword>
<dbReference type="InterPro" id="IPR031481">
    <property type="entry name" value="Glyco_tran_10_N"/>
</dbReference>
<dbReference type="EMBL" id="REGN01007896">
    <property type="protein sequence ID" value="RNA05006.1"/>
    <property type="molecule type" value="Genomic_DNA"/>
</dbReference>
<feature type="domain" description="Fucosyltransferase N-terminal" evidence="4">
    <location>
        <begin position="47"/>
        <end position="160"/>
    </location>
</feature>
<comment type="subcellular location">
    <subcellularLocation>
        <location evidence="1">Golgi apparatus membrane</location>
        <topology evidence="1">Single-pass type II membrane protein</topology>
    </subcellularLocation>
</comment>
<keyword evidence="2" id="KW-0333">Golgi apparatus</keyword>
<evidence type="ECO:0000256" key="3">
    <source>
        <dbReference type="SAM" id="SignalP"/>
    </source>
</evidence>
<feature type="signal peptide" evidence="3">
    <location>
        <begin position="1"/>
        <end position="24"/>
    </location>
</feature>
<evidence type="ECO:0000313" key="5">
    <source>
        <dbReference type="EMBL" id="RNA05006.1"/>
    </source>
</evidence>
<dbReference type="Proteomes" id="UP000276133">
    <property type="component" value="Unassembled WGS sequence"/>
</dbReference>